<name>A0AAP0M2A4_9ROSI</name>
<organism evidence="1 2">
    <name type="scientific">Citrus x changshan-huyou</name>
    <dbReference type="NCBI Taxonomy" id="2935761"/>
    <lineage>
        <taxon>Eukaryota</taxon>
        <taxon>Viridiplantae</taxon>
        <taxon>Streptophyta</taxon>
        <taxon>Embryophyta</taxon>
        <taxon>Tracheophyta</taxon>
        <taxon>Spermatophyta</taxon>
        <taxon>Magnoliopsida</taxon>
        <taxon>eudicotyledons</taxon>
        <taxon>Gunneridae</taxon>
        <taxon>Pentapetalae</taxon>
        <taxon>rosids</taxon>
        <taxon>malvids</taxon>
        <taxon>Sapindales</taxon>
        <taxon>Rutaceae</taxon>
        <taxon>Aurantioideae</taxon>
        <taxon>Citrus</taxon>
    </lineage>
</organism>
<sequence>MHNANICSLIGSLLRMHNANWGQMEPLSPSPSPHTRAIVQAMVWRIGFQRREALVLGKDQRLDEAARVEREQEEDNHVLQKSSFEVSFHQIKPTGWDDDYVGHDRRYHSLTGMMVGE</sequence>
<reference evidence="1 2" key="1">
    <citation type="submission" date="2024-05" db="EMBL/GenBank/DDBJ databases">
        <title>Haplotype-resolved chromosome-level genome assembly of Huyou (Citrus changshanensis).</title>
        <authorList>
            <person name="Miao C."/>
            <person name="Chen W."/>
            <person name="Wu Y."/>
            <person name="Wang L."/>
            <person name="Zhao S."/>
            <person name="Grierson D."/>
            <person name="Xu C."/>
            <person name="Chen K."/>
        </authorList>
    </citation>
    <scope>NUCLEOTIDE SEQUENCE [LARGE SCALE GENOMIC DNA]</scope>
    <source>
        <strain evidence="1">01-14</strain>
        <tissue evidence="1">Leaf</tissue>
    </source>
</reference>
<evidence type="ECO:0000313" key="1">
    <source>
        <dbReference type="EMBL" id="KAK9194628.1"/>
    </source>
</evidence>
<proteinExistence type="predicted"/>
<dbReference type="EMBL" id="JBCGBO010000006">
    <property type="protein sequence ID" value="KAK9194628.1"/>
    <property type="molecule type" value="Genomic_DNA"/>
</dbReference>
<evidence type="ECO:0000313" key="2">
    <source>
        <dbReference type="Proteomes" id="UP001428341"/>
    </source>
</evidence>
<gene>
    <name evidence="1" type="ORF">WN944_005335</name>
</gene>
<dbReference type="Proteomes" id="UP001428341">
    <property type="component" value="Unassembled WGS sequence"/>
</dbReference>
<protein>
    <submittedName>
        <fullName evidence="1">Uncharacterized protein</fullName>
    </submittedName>
</protein>
<dbReference type="AlphaFoldDB" id="A0AAP0M2A4"/>
<keyword evidence="2" id="KW-1185">Reference proteome</keyword>
<comment type="caution">
    <text evidence="1">The sequence shown here is derived from an EMBL/GenBank/DDBJ whole genome shotgun (WGS) entry which is preliminary data.</text>
</comment>
<accession>A0AAP0M2A4</accession>